<dbReference type="STRING" id="45851.BHV86_05100"/>
<sequence>MENKMRCVITGLGMINSIGNSVDESWNNCINGVSGIKEVKSIDTTECYAHLGAEAAEHFDVDAGSDADKMDRVSLLCVKAAKEALSDSKIEINDENADRVGVIIGSCVGGAISIQNFFTAYEENPEKADKSDIIKMPIGAIANNIAKISGAKGVVTNVGNACAASTISIEYACDLIRAGVGDAFIVGGSDSFSALAFGGFTALHALDTDPCSPYNKSKGITLGEGAAVLVVESYEHAVARGAKIYCDVLGGGISSDAHHITAPRDDSEGQMNAMKWALAKSKMDPKEIAYINGHATGTVKNDTTEIQAMQNIFGDNDNTAVDSTKSMVGHCLGAAGAVEAIYTVKALTTNTVPPTIGYSEEDLERLKEKAGKLDFMPNVKKEKDIEYAMTNNFAFGGNNASVIFAKHEKDIKEPENNKVYVTGIGLVSPLGNSVESYIEGSKAGVTKAENGNIHAGVSSEDYAKYGIKLAFYRKLDKLSQMQVVSGRACLDNAGVTVTDDNATDIGMIVGTSDGPATDIINFHEGLIKNGLHQGSAFVFPNTVYNAAGGYFSINSGVKGVNVTLTNGPQAGLQSLCYAYNVVKTGDEKMMIATGLDENTDTMELLYDKLGLLSDKDEATPYAMDGRSFVLGEGATSIMLESEASANERGAKKLAEVAGYAMTHESVTVGTIKGSGAALCKAVLKACENAGITTDDIDAVVGFGNGNTNVDTIETESYEKVFGDKVKTLPVLSVKTLTGEARACSAALSAAHAAMILSGELDSTQPAYNFVNGKAVKTTTDTKNFKYILVTSYAAGGSYTAVVLKKVQ</sequence>
<dbReference type="Pfam" id="PF00109">
    <property type="entry name" value="ketoacyl-synt"/>
    <property type="match status" value="2"/>
</dbReference>
<dbReference type="SMART" id="SM00825">
    <property type="entry name" value="PKS_KS"/>
    <property type="match status" value="1"/>
</dbReference>
<dbReference type="InterPro" id="IPR018201">
    <property type="entry name" value="Ketoacyl_synth_AS"/>
</dbReference>
<dbReference type="CDD" id="cd00834">
    <property type="entry name" value="KAS_I_II"/>
    <property type="match status" value="1"/>
</dbReference>
<evidence type="ECO:0000313" key="5">
    <source>
        <dbReference type="EMBL" id="EFF68974.1"/>
    </source>
</evidence>
<dbReference type="Pfam" id="PF02801">
    <property type="entry name" value="Ketoacyl-synt_C"/>
    <property type="match status" value="2"/>
</dbReference>
<name>D4RY74_9FIRM</name>
<dbReference type="EMBL" id="ABWN01000022">
    <property type="protein sequence ID" value="EFF68974.1"/>
    <property type="molecule type" value="Genomic_DNA"/>
</dbReference>
<gene>
    <name evidence="5" type="ORF">BUTYVIB_00779</name>
</gene>
<organism evidence="5 6">
    <name type="scientific">Eshraghiella crossota DSM 2876</name>
    <dbReference type="NCBI Taxonomy" id="511680"/>
    <lineage>
        <taxon>Bacteria</taxon>
        <taxon>Bacillati</taxon>
        <taxon>Bacillota</taxon>
        <taxon>Clostridia</taxon>
        <taxon>Lachnospirales</taxon>
        <taxon>Lachnospiraceae</taxon>
        <taxon>Eshraghiella</taxon>
    </lineage>
</organism>
<evidence type="ECO:0000259" key="4">
    <source>
        <dbReference type="PROSITE" id="PS52004"/>
    </source>
</evidence>
<dbReference type="InterPro" id="IPR014031">
    <property type="entry name" value="Ketoacyl_synth_C"/>
</dbReference>
<keyword evidence="2 3" id="KW-0808">Transferase</keyword>
<dbReference type="PROSITE" id="PS52004">
    <property type="entry name" value="KS3_2"/>
    <property type="match status" value="2"/>
</dbReference>
<keyword evidence="6" id="KW-1185">Reference proteome</keyword>
<dbReference type="RefSeq" id="WP_005601873.1">
    <property type="nucleotide sequence ID" value="NZ_GG663521.1"/>
</dbReference>
<proteinExistence type="inferred from homology"/>
<feature type="domain" description="Ketosynthase family 3 (KS3)" evidence="4">
    <location>
        <begin position="416"/>
        <end position="805"/>
    </location>
</feature>
<comment type="similarity">
    <text evidence="1 3">Belongs to the thiolase-like superfamily. Beta-ketoacyl-ACP synthases family.</text>
</comment>
<comment type="caution">
    <text evidence="5">The sequence shown here is derived from an EMBL/GenBank/DDBJ whole genome shotgun (WGS) entry which is preliminary data.</text>
</comment>
<evidence type="ECO:0000256" key="2">
    <source>
        <dbReference type="ARBA" id="ARBA00022679"/>
    </source>
</evidence>
<dbReference type="PANTHER" id="PTHR11712:SF336">
    <property type="entry name" value="3-OXOACYL-[ACYL-CARRIER-PROTEIN] SYNTHASE, MITOCHONDRIAL"/>
    <property type="match status" value="1"/>
</dbReference>
<dbReference type="GO" id="GO:0005829">
    <property type="term" value="C:cytosol"/>
    <property type="evidence" value="ECO:0007669"/>
    <property type="project" value="TreeGrafter"/>
</dbReference>
<dbReference type="AlphaFoldDB" id="D4RY74"/>
<evidence type="ECO:0000256" key="1">
    <source>
        <dbReference type="ARBA" id="ARBA00008467"/>
    </source>
</evidence>
<dbReference type="SUPFAM" id="SSF53901">
    <property type="entry name" value="Thiolase-like"/>
    <property type="match status" value="3"/>
</dbReference>
<dbReference type="InterPro" id="IPR000794">
    <property type="entry name" value="Beta-ketoacyl_synthase"/>
</dbReference>
<dbReference type="PROSITE" id="PS00606">
    <property type="entry name" value="KS3_1"/>
    <property type="match status" value="1"/>
</dbReference>
<evidence type="ECO:0000313" key="6">
    <source>
        <dbReference type="Proteomes" id="UP000006238"/>
    </source>
</evidence>
<feature type="domain" description="Ketosynthase family 3 (KS3)" evidence="4">
    <location>
        <begin position="4"/>
        <end position="406"/>
    </location>
</feature>
<protein>
    <submittedName>
        <fullName evidence="5">Beta-ketoacyl synthase, C-terminal domain protein</fullName>
    </submittedName>
</protein>
<dbReference type="PANTHER" id="PTHR11712">
    <property type="entry name" value="POLYKETIDE SYNTHASE-RELATED"/>
    <property type="match status" value="1"/>
</dbReference>
<reference evidence="5 6" key="1">
    <citation type="submission" date="2010-02" db="EMBL/GenBank/DDBJ databases">
        <authorList>
            <person name="Weinstock G."/>
            <person name="Sodergren E."/>
            <person name="Clifton S."/>
            <person name="Fulton L."/>
            <person name="Fulton B."/>
            <person name="Courtney L."/>
            <person name="Fronick C."/>
            <person name="Harrison M."/>
            <person name="Strong C."/>
            <person name="Farmer C."/>
            <person name="Delahaunty K."/>
            <person name="Markovic C."/>
            <person name="Hall O."/>
            <person name="Minx P."/>
            <person name="Tomlinson C."/>
            <person name="Mitreva M."/>
            <person name="Nelson J."/>
            <person name="Hou S."/>
            <person name="Wollam A."/>
            <person name="Pepin K.H."/>
            <person name="Johnson M."/>
            <person name="Bhonagiri V."/>
            <person name="Zhang X."/>
            <person name="Suruliraj S."/>
            <person name="Warren W."/>
            <person name="Chinwalla A."/>
            <person name="Mardis E.R."/>
            <person name="Wilson R.K."/>
        </authorList>
    </citation>
    <scope>NUCLEOTIDE SEQUENCE [LARGE SCALE GENOMIC DNA]</scope>
    <source>
        <strain evidence="5 6">DSM 2876</strain>
    </source>
</reference>
<evidence type="ECO:0000256" key="3">
    <source>
        <dbReference type="RuleBase" id="RU003694"/>
    </source>
</evidence>
<dbReference type="InterPro" id="IPR016039">
    <property type="entry name" value="Thiolase-like"/>
</dbReference>
<dbReference type="InterPro" id="IPR020841">
    <property type="entry name" value="PKS_Beta-ketoAc_synthase_dom"/>
</dbReference>
<dbReference type="InterPro" id="IPR014030">
    <property type="entry name" value="Ketoacyl_synth_N"/>
</dbReference>
<dbReference type="eggNOG" id="COG0304">
    <property type="taxonomic scope" value="Bacteria"/>
</dbReference>
<dbReference type="GO" id="GO:0006633">
    <property type="term" value="P:fatty acid biosynthetic process"/>
    <property type="evidence" value="ECO:0007669"/>
    <property type="project" value="InterPro"/>
</dbReference>
<dbReference type="HOGENOM" id="CLU_000022_69_6_9"/>
<accession>D4RY74</accession>
<dbReference type="Proteomes" id="UP000006238">
    <property type="component" value="Unassembled WGS sequence"/>
</dbReference>
<dbReference type="GeneID" id="98917273"/>
<dbReference type="GO" id="GO:0004315">
    <property type="term" value="F:3-oxoacyl-[acyl-carrier-protein] synthase activity"/>
    <property type="evidence" value="ECO:0007669"/>
    <property type="project" value="InterPro"/>
</dbReference>
<dbReference type="Gene3D" id="3.40.47.10">
    <property type="match status" value="2"/>
</dbReference>